<feature type="binding site" evidence="13">
    <location>
        <position position="187"/>
    </location>
    <ligand>
        <name>Ca(2+)</name>
        <dbReference type="ChEBI" id="CHEBI:29108"/>
        <label>3</label>
    </ligand>
</feature>
<dbReference type="InterPro" id="IPR036365">
    <property type="entry name" value="PGBD-like_sf"/>
</dbReference>
<dbReference type="InterPro" id="IPR018487">
    <property type="entry name" value="Hemopexin-like_repeat"/>
</dbReference>
<dbReference type="GeneID" id="113213791"/>
<comment type="cofactor">
    <cofactor evidence="13">
        <name>Zn(2+)</name>
        <dbReference type="ChEBI" id="CHEBI:29105"/>
    </cofactor>
    <text evidence="13">Binds 2 Zn(2+) ions per subunit.</text>
</comment>
<keyword evidence="9" id="KW-0482">Metalloprotease</keyword>
<accession>A0A9C6UBY8</accession>
<dbReference type="PANTHER" id="PTHR10201:SF291">
    <property type="entry name" value="MATRIX METALLOPROTEINASE 1, ISOFORM C-RELATED"/>
    <property type="match status" value="1"/>
</dbReference>
<feature type="binding site" evidence="13">
    <location>
        <position position="211"/>
    </location>
    <ligand>
        <name>Ca(2+)</name>
        <dbReference type="ChEBI" id="CHEBI:29108"/>
        <label>1</label>
    </ligand>
</feature>
<dbReference type="GO" id="GO:0006508">
    <property type="term" value="P:proteolysis"/>
    <property type="evidence" value="ECO:0007669"/>
    <property type="project" value="UniProtKB-KW"/>
</dbReference>
<dbReference type="PROSITE" id="PS51642">
    <property type="entry name" value="HEMOPEXIN_2"/>
    <property type="match status" value="4"/>
</dbReference>
<dbReference type="SUPFAM" id="SSF55486">
    <property type="entry name" value="Metalloproteases ('zincins'), catalytic domain"/>
    <property type="match status" value="1"/>
</dbReference>
<feature type="binding site" evidence="13">
    <location>
        <position position="247"/>
    </location>
    <ligand>
        <name>Zn(2+)</name>
        <dbReference type="ChEBI" id="CHEBI:29105"/>
        <label>2</label>
        <note>catalytic</note>
    </ligand>
</feature>
<dbReference type="InterPro" id="IPR033739">
    <property type="entry name" value="M10A_MMP"/>
</dbReference>
<dbReference type="OrthoDB" id="406838at2759"/>
<dbReference type="GO" id="GO:0030574">
    <property type="term" value="P:collagen catabolic process"/>
    <property type="evidence" value="ECO:0007669"/>
    <property type="project" value="TreeGrafter"/>
</dbReference>
<feature type="compositionally biased region" description="Polar residues" evidence="16">
    <location>
        <begin position="284"/>
        <end position="297"/>
    </location>
</feature>
<evidence type="ECO:0000256" key="15">
    <source>
        <dbReference type="PROSITE-ProRule" id="PRU01011"/>
    </source>
</evidence>
<dbReference type="Proteomes" id="UP000504606">
    <property type="component" value="Unplaced"/>
</dbReference>
<evidence type="ECO:0000256" key="1">
    <source>
        <dbReference type="ARBA" id="ARBA00010370"/>
    </source>
</evidence>
<reference evidence="20" key="1">
    <citation type="submission" date="2025-08" db="UniProtKB">
        <authorList>
            <consortium name="RefSeq"/>
        </authorList>
    </citation>
    <scope>IDENTIFICATION</scope>
    <source>
        <tissue evidence="20">Whole organism</tissue>
    </source>
</reference>
<dbReference type="InterPro" id="IPR021190">
    <property type="entry name" value="Pept_M10A"/>
</dbReference>
<evidence type="ECO:0000256" key="7">
    <source>
        <dbReference type="ARBA" id="ARBA00022833"/>
    </source>
</evidence>
<dbReference type="SMART" id="SM00120">
    <property type="entry name" value="HX"/>
    <property type="match status" value="4"/>
</dbReference>
<dbReference type="GO" id="GO:0005615">
    <property type="term" value="C:extracellular space"/>
    <property type="evidence" value="ECO:0007669"/>
    <property type="project" value="TreeGrafter"/>
</dbReference>
<keyword evidence="11" id="KW-1015">Disulfide bond</keyword>
<dbReference type="PROSITE" id="PS00024">
    <property type="entry name" value="HEMOPEXIN"/>
    <property type="match status" value="1"/>
</dbReference>
<name>A0A9C6UBY8_FRAOC</name>
<feature type="repeat" description="Hemopexin" evidence="15">
    <location>
        <begin position="450"/>
        <end position="499"/>
    </location>
</feature>
<keyword evidence="7 13" id="KW-0862">Zinc</keyword>
<comment type="similarity">
    <text evidence="1">Belongs to the peptidase M10A family.</text>
</comment>
<evidence type="ECO:0000259" key="18">
    <source>
        <dbReference type="SMART" id="SM00235"/>
    </source>
</evidence>
<evidence type="ECO:0000256" key="2">
    <source>
        <dbReference type="ARBA" id="ARBA00022670"/>
    </source>
</evidence>
<feature type="binding site" evidence="13">
    <location>
        <position position="314"/>
    </location>
    <ligand>
        <name>Ca(2+)</name>
        <dbReference type="ChEBI" id="CHEBI:29108"/>
        <label>5</label>
    </ligand>
</feature>
<feature type="binding site" description="in inhibited form" evidence="13">
    <location>
        <position position="97"/>
    </location>
    <ligand>
        <name>Zn(2+)</name>
        <dbReference type="ChEBI" id="CHEBI:29105"/>
        <label>2</label>
        <note>catalytic</note>
    </ligand>
</feature>
<dbReference type="InterPro" id="IPR000585">
    <property type="entry name" value="Hemopexin-like_dom"/>
</dbReference>
<organism evidence="19 20">
    <name type="scientific">Frankliniella occidentalis</name>
    <name type="common">Western flower thrips</name>
    <name type="synonym">Euthrips occidentalis</name>
    <dbReference type="NCBI Taxonomy" id="133901"/>
    <lineage>
        <taxon>Eukaryota</taxon>
        <taxon>Metazoa</taxon>
        <taxon>Ecdysozoa</taxon>
        <taxon>Arthropoda</taxon>
        <taxon>Hexapoda</taxon>
        <taxon>Insecta</taxon>
        <taxon>Pterygota</taxon>
        <taxon>Neoptera</taxon>
        <taxon>Paraneoptera</taxon>
        <taxon>Thysanoptera</taxon>
        <taxon>Terebrantia</taxon>
        <taxon>Thripoidea</taxon>
        <taxon>Thripidae</taxon>
        <taxon>Frankliniella</taxon>
    </lineage>
</organism>
<dbReference type="GO" id="GO:0031012">
    <property type="term" value="C:extracellular matrix"/>
    <property type="evidence" value="ECO:0007669"/>
    <property type="project" value="InterPro"/>
</dbReference>
<evidence type="ECO:0000256" key="14">
    <source>
        <dbReference type="PIRSR" id="PIRSR621190-4"/>
    </source>
</evidence>
<feature type="binding site" evidence="13">
    <location>
        <position position="206"/>
    </location>
    <ligand>
        <name>Zn(2+)</name>
        <dbReference type="ChEBI" id="CHEBI:29105"/>
        <label>1</label>
    </ligand>
</feature>
<feature type="binding site" evidence="13">
    <location>
        <position position="182"/>
    </location>
    <ligand>
        <name>Zn(2+)</name>
        <dbReference type="ChEBI" id="CHEBI:29105"/>
        <label>1</label>
    </ligand>
</feature>
<feature type="repeat" description="Hemopexin" evidence="15">
    <location>
        <begin position="400"/>
        <end position="449"/>
    </location>
</feature>
<dbReference type="InterPro" id="IPR001818">
    <property type="entry name" value="Pept_M10_metallopeptidase"/>
</dbReference>
<dbReference type="PANTHER" id="PTHR10201">
    <property type="entry name" value="MATRIX METALLOPROTEINASE"/>
    <property type="match status" value="1"/>
</dbReference>
<feature type="chain" id="PRO_5038744994" evidence="17">
    <location>
        <begin position="20"/>
        <end position="611"/>
    </location>
</feature>
<feature type="repeat" description="Hemopexin" evidence="15">
    <location>
        <begin position="308"/>
        <end position="353"/>
    </location>
</feature>
<dbReference type="GO" id="GO:0004222">
    <property type="term" value="F:metalloendopeptidase activity"/>
    <property type="evidence" value="ECO:0007669"/>
    <property type="project" value="InterPro"/>
</dbReference>
<keyword evidence="19" id="KW-1185">Reference proteome</keyword>
<keyword evidence="5" id="KW-0677">Repeat</keyword>
<evidence type="ECO:0000313" key="19">
    <source>
        <dbReference type="Proteomes" id="UP000504606"/>
    </source>
</evidence>
<keyword evidence="8 13" id="KW-0106">Calcium</keyword>
<dbReference type="InterPro" id="IPR036375">
    <property type="entry name" value="Hemopexin-like_dom_sf"/>
</dbReference>
<evidence type="ECO:0000256" key="4">
    <source>
        <dbReference type="ARBA" id="ARBA00022729"/>
    </source>
</evidence>
<dbReference type="GO" id="GO:0030198">
    <property type="term" value="P:extracellular matrix organization"/>
    <property type="evidence" value="ECO:0007669"/>
    <property type="project" value="TreeGrafter"/>
</dbReference>
<dbReference type="FunFam" id="3.40.390.10:FF:000022">
    <property type="entry name" value="Matrix metalloproteinase 1, isoform C"/>
    <property type="match status" value="1"/>
</dbReference>
<evidence type="ECO:0000256" key="10">
    <source>
        <dbReference type="ARBA" id="ARBA00023145"/>
    </source>
</evidence>
<dbReference type="RefSeq" id="XP_052123974.1">
    <property type="nucleotide sequence ID" value="XM_052268014.1"/>
</dbReference>
<dbReference type="FunFam" id="2.110.10.10:FF:000007">
    <property type="entry name" value="stromelysin-3 isoform X2"/>
    <property type="match status" value="1"/>
</dbReference>
<dbReference type="CDD" id="cd04278">
    <property type="entry name" value="ZnMc_MMP"/>
    <property type="match status" value="1"/>
</dbReference>
<dbReference type="SUPFAM" id="SSF47090">
    <property type="entry name" value="PGBD-like"/>
    <property type="match status" value="1"/>
</dbReference>
<feature type="compositionally biased region" description="Basic and acidic residues" evidence="16">
    <location>
        <begin position="574"/>
        <end position="583"/>
    </location>
</feature>
<dbReference type="PRINTS" id="PR00138">
    <property type="entry name" value="MATRIXIN"/>
</dbReference>
<feature type="binding site" evidence="13">
    <location>
        <position position="406"/>
    </location>
    <ligand>
        <name>Ca(2+)</name>
        <dbReference type="ChEBI" id="CHEBI:29108"/>
        <label>5</label>
    </ligand>
</feature>
<gene>
    <name evidence="20" type="primary">LOC113213791</name>
</gene>
<dbReference type="GO" id="GO:0008270">
    <property type="term" value="F:zinc ion binding"/>
    <property type="evidence" value="ECO:0007669"/>
    <property type="project" value="InterPro"/>
</dbReference>
<dbReference type="AlphaFoldDB" id="A0A9C6UBY8"/>
<evidence type="ECO:0000256" key="3">
    <source>
        <dbReference type="ARBA" id="ARBA00022723"/>
    </source>
</evidence>
<feature type="binding site" evidence="13">
    <location>
        <position position="358"/>
    </location>
    <ligand>
        <name>Ca(2+)</name>
        <dbReference type="ChEBI" id="CHEBI:29108"/>
        <label>4</label>
    </ligand>
</feature>
<dbReference type="Pfam" id="PF00045">
    <property type="entry name" value="Hemopexin"/>
    <property type="match status" value="4"/>
</dbReference>
<feature type="binding site" evidence="13">
    <location>
        <position position="209"/>
    </location>
    <ligand>
        <name>Ca(2+)</name>
        <dbReference type="ChEBI" id="CHEBI:29108"/>
        <label>1</label>
    </ligand>
</feature>
<evidence type="ECO:0000256" key="6">
    <source>
        <dbReference type="ARBA" id="ARBA00022801"/>
    </source>
</evidence>
<proteinExistence type="inferred from homology"/>
<dbReference type="InterPro" id="IPR006026">
    <property type="entry name" value="Peptidase_Metallo"/>
</dbReference>
<evidence type="ECO:0000256" key="8">
    <source>
        <dbReference type="ARBA" id="ARBA00022837"/>
    </source>
</evidence>
<feature type="binding site" evidence="13">
    <location>
        <position position="195"/>
    </location>
    <ligand>
        <name>Zn(2+)</name>
        <dbReference type="ChEBI" id="CHEBI:29105"/>
        <label>1</label>
    </ligand>
</feature>
<feature type="binding site" evidence="13">
    <location>
        <position position="233"/>
    </location>
    <ligand>
        <name>Zn(2+)</name>
        <dbReference type="ChEBI" id="CHEBI:29105"/>
        <label>2</label>
        <note>catalytic</note>
    </ligand>
</feature>
<evidence type="ECO:0000256" key="9">
    <source>
        <dbReference type="ARBA" id="ARBA00023049"/>
    </source>
</evidence>
<feature type="binding site" evidence="13">
    <location>
        <position position="312"/>
    </location>
    <ligand>
        <name>Ca(2+)</name>
        <dbReference type="ChEBI" id="CHEBI:29108"/>
        <label>4</label>
    </ligand>
</feature>
<dbReference type="CDD" id="cd00094">
    <property type="entry name" value="HX"/>
    <property type="match status" value="1"/>
</dbReference>
<feature type="binding site" evidence="13">
    <location>
        <position position="180"/>
    </location>
    <ligand>
        <name>Zn(2+)</name>
        <dbReference type="ChEBI" id="CHEBI:29105"/>
        <label>1</label>
    </ligand>
</feature>
<feature type="binding site" evidence="13">
    <location>
        <position position="453"/>
    </location>
    <ligand>
        <name>Ca(2+)</name>
        <dbReference type="ChEBI" id="CHEBI:29108"/>
        <label>4</label>
    </ligand>
</feature>
<keyword evidence="6" id="KW-0378">Hydrolase</keyword>
<feature type="binding site" evidence="13">
    <location>
        <position position="208"/>
    </location>
    <ligand>
        <name>Ca(2+)</name>
        <dbReference type="ChEBI" id="CHEBI:29108"/>
        <label>3</label>
    </ligand>
</feature>
<dbReference type="CTD" id="4312"/>
<dbReference type="Pfam" id="PF00413">
    <property type="entry name" value="Peptidase_M10"/>
    <property type="match status" value="1"/>
</dbReference>
<dbReference type="SUPFAM" id="SSF50923">
    <property type="entry name" value="Hemopexin-like domain"/>
    <property type="match status" value="1"/>
</dbReference>
<evidence type="ECO:0000256" key="5">
    <source>
        <dbReference type="ARBA" id="ARBA00022737"/>
    </source>
</evidence>
<feature type="binding site" evidence="13">
    <location>
        <position position="239"/>
    </location>
    <ligand>
        <name>Zn(2+)</name>
        <dbReference type="ChEBI" id="CHEBI:29105"/>
        <label>2</label>
        <note>catalytic</note>
    </ligand>
</feature>
<feature type="binding site" evidence="13">
    <location>
        <position position="229"/>
    </location>
    <ligand>
        <name>Zn(2+)</name>
        <dbReference type="ChEBI" id="CHEBI:29105"/>
        <label>2</label>
        <note>catalytic</note>
    </ligand>
</feature>
<feature type="active site" evidence="12">
    <location>
        <position position="230"/>
    </location>
</feature>
<keyword evidence="10" id="KW-0865">Zymogen</keyword>
<feature type="region of interest" description="Disordered" evidence="16">
    <location>
        <begin position="271"/>
        <end position="304"/>
    </location>
</feature>
<evidence type="ECO:0000313" key="20">
    <source>
        <dbReference type="RefSeq" id="XP_052123974.1"/>
    </source>
</evidence>
<sequence>MTMALYGLLLVSAATVGTALSAGTSSYADSVATDTTAMIYLSQYGYLSPSVKNPAMSHLMSEESVSKAISEFQSFVGLNITGNLDTETLKMMSIPRCGVKDKVGVASDLRSKRYALQGSRWRVKNLTYKISKYPSRLRKRDVDEEIRQAFSLWSDYTDLTFTPKQSGSVHIEIRFERGEHGDGDPFDGPGGTLAHAYFPVYGGDAHFDDSERWTINSFSGTNLKQVAAHEFGHSLGLSHSDVRAALMAPFYRGYDPSLSLDEDDIEGIQALYGRKSRNTDSDSDSAGTSNRHSTTEAPTEEDAELCTSASVDTIFNSADGSTFAFKGQHFWKLTEESIAPGYPQRISKSWPGLPGDIDAAFTYKNGKTYFFKGSQYWRYTGRKMDGNYPKPISEGFTGIPDNLDAAFVWSGNGKIYFFKRDKFWRFDPSSRPPVKNTYPKPIANWEGLPNDLDAALQYTNGFTYFFKGGQYYRFNDRAFAVDVANPPFPRPAGYWWFGCRSATKGSALGNLQSEQKEVRDKVLSALIVADPKAPLADGEVSGAAAQGSAEEYHRDEAENDHVDDLILDAAGPSGEDRSPHDEEQPTPSTAATTFSSALCVLAFSLVLHLLV</sequence>
<dbReference type="SMART" id="SM00235">
    <property type="entry name" value="ZnMc"/>
    <property type="match status" value="1"/>
</dbReference>
<dbReference type="InterPro" id="IPR002477">
    <property type="entry name" value="Peptidoglycan-bd-like"/>
</dbReference>
<feature type="binding site" evidence="13">
    <location>
        <position position="202"/>
    </location>
    <ligand>
        <name>Ca(2+)</name>
        <dbReference type="ChEBI" id="CHEBI:29108"/>
        <label>2</label>
    </ligand>
</feature>
<keyword evidence="2" id="KW-0645">Protease</keyword>
<dbReference type="InterPro" id="IPR018486">
    <property type="entry name" value="Hemopexin_CS"/>
</dbReference>
<feature type="signal peptide" evidence="17">
    <location>
        <begin position="1"/>
        <end position="19"/>
    </location>
</feature>
<dbReference type="Gene3D" id="3.40.390.10">
    <property type="entry name" value="Collagenase (Catalytic Domain)"/>
    <property type="match status" value="1"/>
</dbReference>
<dbReference type="InterPro" id="IPR024079">
    <property type="entry name" value="MetalloPept_cat_dom_sf"/>
</dbReference>
<evidence type="ECO:0000256" key="12">
    <source>
        <dbReference type="PIRSR" id="PIRSR621190-1"/>
    </source>
</evidence>
<dbReference type="Gene3D" id="2.110.10.10">
    <property type="entry name" value="Hemopexin-like domain"/>
    <property type="match status" value="1"/>
</dbReference>
<feature type="binding site" evidence="13">
    <location>
        <position position="204"/>
    </location>
    <ligand>
        <name>Ca(2+)</name>
        <dbReference type="ChEBI" id="CHEBI:29108"/>
        <label>2</label>
    </ligand>
</feature>
<feature type="binding site" evidence="13">
    <location>
        <position position="360"/>
    </location>
    <ligand>
        <name>Ca(2+)</name>
        <dbReference type="ChEBI" id="CHEBI:29108"/>
        <label>5</label>
    </ligand>
</feature>
<keyword evidence="4 17" id="KW-0732">Signal</keyword>
<feature type="compositionally biased region" description="Basic and acidic residues" evidence="16">
    <location>
        <begin position="550"/>
        <end position="564"/>
    </location>
</feature>
<protein>
    <submittedName>
        <fullName evidence="20">Stromelysin-3 isoform X1</fullName>
    </submittedName>
</protein>
<evidence type="ECO:0000256" key="17">
    <source>
        <dbReference type="SAM" id="SignalP"/>
    </source>
</evidence>
<feature type="modified residue" description="Phosphotyrosine; by PKDCC" evidence="14">
    <location>
        <position position="388"/>
    </location>
</feature>
<feature type="binding site" evidence="13">
    <location>
        <position position="188"/>
    </location>
    <ligand>
        <name>Ca(2+)</name>
        <dbReference type="ChEBI" id="CHEBI:29108"/>
        <label>3</label>
    </ligand>
</feature>
<comment type="cofactor">
    <cofactor evidence="13">
        <name>Ca(2+)</name>
        <dbReference type="ChEBI" id="CHEBI:29108"/>
    </cofactor>
    <text evidence="13">Can bind about 5 Ca(2+) ions per subunit.</text>
</comment>
<evidence type="ECO:0000256" key="13">
    <source>
        <dbReference type="PIRSR" id="PIRSR621190-2"/>
    </source>
</evidence>
<evidence type="ECO:0000256" key="16">
    <source>
        <dbReference type="SAM" id="MobiDB-lite"/>
    </source>
</evidence>
<evidence type="ECO:0000256" key="11">
    <source>
        <dbReference type="ARBA" id="ARBA00023157"/>
    </source>
</evidence>
<dbReference type="KEGG" id="foc:113213791"/>
<feature type="binding site" evidence="13">
    <location>
        <position position="211"/>
    </location>
    <ligand>
        <name>Ca(2+)</name>
        <dbReference type="ChEBI" id="CHEBI:29108"/>
        <label>3</label>
    </ligand>
</feature>
<dbReference type="Pfam" id="PF01471">
    <property type="entry name" value="PG_binding_1"/>
    <property type="match status" value="1"/>
</dbReference>
<feature type="domain" description="Peptidase metallopeptidase" evidence="18">
    <location>
        <begin position="117"/>
        <end position="274"/>
    </location>
</feature>
<feature type="repeat" description="Hemopexin" evidence="15">
    <location>
        <begin position="354"/>
        <end position="399"/>
    </location>
</feature>
<keyword evidence="3 13" id="KW-0479">Metal-binding</keyword>
<feature type="region of interest" description="Disordered" evidence="16">
    <location>
        <begin position="537"/>
        <end position="590"/>
    </location>
</feature>